<dbReference type="SMART" id="SM00478">
    <property type="entry name" value="ENDO3c"/>
    <property type="match status" value="1"/>
</dbReference>
<dbReference type="Gene3D" id="1.10.340.30">
    <property type="entry name" value="Hypothetical protein, domain 2"/>
    <property type="match status" value="1"/>
</dbReference>
<dbReference type="GO" id="GO:0005634">
    <property type="term" value="C:nucleus"/>
    <property type="evidence" value="ECO:0007669"/>
    <property type="project" value="TreeGrafter"/>
</dbReference>
<keyword evidence="2" id="KW-0227">DNA damage</keyword>
<dbReference type="EMBL" id="KV454012">
    <property type="protein sequence ID" value="ODV97030.1"/>
    <property type="molecule type" value="Genomic_DNA"/>
</dbReference>
<dbReference type="SUPFAM" id="SSF48150">
    <property type="entry name" value="DNA-glycosylase"/>
    <property type="match status" value="1"/>
</dbReference>
<dbReference type="Gene3D" id="1.10.1670.40">
    <property type="match status" value="1"/>
</dbReference>
<evidence type="ECO:0000259" key="4">
    <source>
        <dbReference type="SMART" id="SM00478"/>
    </source>
</evidence>
<evidence type="ECO:0000313" key="5">
    <source>
        <dbReference type="EMBL" id="ODV97030.1"/>
    </source>
</evidence>
<comment type="similarity">
    <text evidence="1">Belongs to the alkylbase DNA glycosidase AlkA family.</text>
</comment>
<dbReference type="GO" id="GO:0006307">
    <property type="term" value="P:DNA alkylation repair"/>
    <property type="evidence" value="ECO:0007669"/>
    <property type="project" value="TreeGrafter"/>
</dbReference>
<organism evidence="5 6">
    <name type="scientific">Pachysolen tannophilus NRRL Y-2460</name>
    <dbReference type="NCBI Taxonomy" id="669874"/>
    <lineage>
        <taxon>Eukaryota</taxon>
        <taxon>Fungi</taxon>
        <taxon>Dikarya</taxon>
        <taxon>Ascomycota</taxon>
        <taxon>Saccharomycotina</taxon>
        <taxon>Pichiomycetes</taxon>
        <taxon>Pachysolenaceae</taxon>
        <taxon>Pachysolen</taxon>
    </lineage>
</organism>
<dbReference type="FunFam" id="1.10.340.30:FF:000004">
    <property type="entry name" value="DNA-3-methyladenine glycosylase II"/>
    <property type="match status" value="1"/>
</dbReference>
<dbReference type="InterPro" id="IPR051912">
    <property type="entry name" value="Alkylbase_DNA_Glycosylase/TA"/>
</dbReference>
<dbReference type="Pfam" id="PF00730">
    <property type="entry name" value="HhH-GPD"/>
    <property type="match status" value="1"/>
</dbReference>
<dbReference type="AlphaFoldDB" id="A0A1E4TZ65"/>
<evidence type="ECO:0000256" key="2">
    <source>
        <dbReference type="ARBA" id="ARBA00022763"/>
    </source>
</evidence>
<keyword evidence="6" id="KW-1185">Reference proteome</keyword>
<dbReference type="GO" id="GO:0008725">
    <property type="term" value="F:DNA-3-methyladenine glycosylase activity"/>
    <property type="evidence" value="ECO:0007669"/>
    <property type="project" value="TreeGrafter"/>
</dbReference>
<dbReference type="GO" id="GO:0032993">
    <property type="term" value="C:protein-DNA complex"/>
    <property type="evidence" value="ECO:0007669"/>
    <property type="project" value="TreeGrafter"/>
</dbReference>
<dbReference type="STRING" id="669874.A0A1E4TZ65"/>
<protein>
    <recommendedName>
        <fullName evidence="4">HhH-GPD domain-containing protein</fullName>
    </recommendedName>
</protein>
<dbReference type="CDD" id="cd00056">
    <property type="entry name" value="ENDO3c"/>
    <property type="match status" value="1"/>
</dbReference>
<reference evidence="6" key="1">
    <citation type="submission" date="2016-05" db="EMBL/GenBank/DDBJ databases">
        <title>Comparative genomics of biotechnologically important yeasts.</title>
        <authorList>
            <consortium name="DOE Joint Genome Institute"/>
            <person name="Riley R."/>
            <person name="Haridas S."/>
            <person name="Wolfe K.H."/>
            <person name="Lopes M.R."/>
            <person name="Hittinger C.T."/>
            <person name="Goker M."/>
            <person name="Salamov A."/>
            <person name="Wisecaver J."/>
            <person name="Long T.M."/>
            <person name="Aerts A.L."/>
            <person name="Barry K."/>
            <person name="Choi C."/>
            <person name="Clum A."/>
            <person name="Coughlan A.Y."/>
            <person name="Deshpande S."/>
            <person name="Douglass A.P."/>
            <person name="Hanson S.J."/>
            <person name="Klenk H.-P."/>
            <person name="Labutti K."/>
            <person name="Lapidus A."/>
            <person name="Lindquist E."/>
            <person name="Lipzen A."/>
            <person name="Meier-Kolthoff J.P."/>
            <person name="Ohm R.A."/>
            <person name="Otillar R.P."/>
            <person name="Pangilinan J."/>
            <person name="Peng Y."/>
            <person name="Rokas A."/>
            <person name="Rosa C.A."/>
            <person name="Scheuner C."/>
            <person name="Sibirny A.A."/>
            <person name="Slot J.C."/>
            <person name="Stielow J.B."/>
            <person name="Sun H."/>
            <person name="Kurtzman C.P."/>
            <person name="Blackwell M."/>
            <person name="Grigoriev I.V."/>
            <person name="Jeffries T.W."/>
        </authorList>
    </citation>
    <scope>NUCLEOTIDE SEQUENCE [LARGE SCALE GENOMIC DNA]</scope>
    <source>
        <strain evidence="6">NRRL Y-2460</strain>
    </source>
</reference>
<proteinExistence type="inferred from homology"/>
<evidence type="ECO:0000313" key="6">
    <source>
        <dbReference type="Proteomes" id="UP000094236"/>
    </source>
</evidence>
<dbReference type="Proteomes" id="UP000094236">
    <property type="component" value="Unassembled WGS sequence"/>
</dbReference>
<evidence type="ECO:0000256" key="3">
    <source>
        <dbReference type="ARBA" id="ARBA00023204"/>
    </source>
</evidence>
<dbReference type="GO" id="GO:0043916">
    <property type="term" value="F:DNA-7-methylguanine glycosylase activity"/>
    <property type="evidence" value="ECO:0007669"/>
    <property type="project" value="TreeGrafter"/>
</dbReference>
<dbReference type="PANTHER" id="PTHR43003:SF5">
    <property type="entry name" value="DNA-3-METHYLADENINE GLYCOSYLASE"/>
    <property type="match status" value="1"/>
</dbReference>
<dbReference type="PANTHER" id="PTHR43003">
    <property type="entry name" value="DNA-3-METHYLADENINE GLYCOSYLASE"/>
    <property type="match status" value="1"/>
</dbReference>
<evidence type="ECO:0000256" key="1">
    <source>
        <dbReference type="ARBA" id="ARBA00010817"/>
    </source>
</evidence>
<accession>A0A1E4TZ65</accession>
<dbReference type="GO" id="GO:0032131">
    <property type="term" value="F:alkylated DNA binding"/>
    <property type="evidence" value="ECO:0007669"/>
    <property type="project" value="TreeGrafter"/>
</dbReference>
<dbReference type="OrthoDB" id="415889at2759"/>
<dbReference type="GO" id="GO:0006285">
    <property type="term" value="P:base-excision repair, AP site formation"/>
    <property type="evidence" value="ECO:0007669"/>
    <property type="project" value="TreeGrafter"/>
</dbReference>
<dbReference type="InterPro" id="IPR011257">
    <property type="entry name" value="DNA_glycosylase"/>
</dbReference>
<dbReference type="InterPro" id="IPR003265">
    <property type="entry name" value="HhH-GPD_domain"/>
</dbReference>
<keyword evidence="3" id="KW-0234">DNA repair</keyword>
<feature type="domain" description="HhH-GPD" evidence="4">
    <location>
        <begin position="151"/>
        <end position="318"/>
    </location>
</feature>
<name>A0A1E4TZ65_PACTA</name>
<gene>
    <name evidence="5" type="ORF">PACTADRAFT_48805</name>
</gene>
<sequence length="344" mass="39461">MSERILRSARGGNVLEIEEERIPSSISVMKKRSKRKAPVSASVPAPKVQKVQKVDKIPDKTITTTTTTTTTFEIVYYANLKIPPSVEFLGEEFISNHEENFVQGLKFIVNKDPSLLPVVLKNKFKQFLKNSGTTREKTDHFYFEGLINGIISQQLSGKAAESIKLKLMKTLNKKQELTLPSAKIFYETSEEILRSCGLSHKKIEYIKSLSKSFYIDKKLNKFLFENSTDEEIYEILISYKGIGPWSVVMFLLFCLKRLNVFSHKDLGILRGGSIYLNERPELLKEIKAKTLLKSKKKQQLKKRNWSAVEEEYVETLSEAFSPFKSCLMLILWRISDVNINVLDS</sequence>